<accession>A0A4P9WM55</accession>
<feature type="region of interest" description="Disordered" evidence="1">
    <location>
        <begin position="162"/>
        <end position="189"/>
    </location>
</feature>
<organism evidence="2 3">
    <name type="scientific">Blyttiomyces helicus</name>
    <dbReference type="NCBI Taxonomy" id="388810"/>
    <lineage>
        <taxon>Eukaryota</taxon>
        <taxon>Fungi</taxon>
        <taxon>Fungi incertae sedis</taxon>
        <taxon>Chytridiomycota</taxon>
        <taxon>Chytridiomycota incertae sedis</taxon>
        <taxon>Chytridiomycetes</taxon>
        <taxon>Chytridiomycetes incertae sedis</taxon>
        <taxon>Blyttiomyces</taxon>
    </lineage>
</organism>
<evidence type="ECO:0000256" key="1">
    <source>
        <dbReference type="SAM" id="MobiDB-lite"/>
    </source>
</evidence>
<dbReference type="AlphaFoldDB" id="A0A4P9WM55"/>
<evidence type="ECO:0000313" key="3">
    <source>
        <dbReference type="Proteomes" id="UP000269721"/>
    </source>
</evidence>
<proteinExistence type="predicted"/>
<dbReference type="Proteomes" id="UP000269721">
    <property type="component" value="Unassembled WGS sequence"/>
</dbReference>
<reference evidence="3" key="1">
    <citation type="journal article" date="2018" name="Nat. Microbiol.">
        <title>Leveraging single-cell genomics to expand the fungal tree of life.</title>
        <authorList>
            <person name="Ahrendt S.R."/>
            <person name="Quandt C.A."/>
            <person name="Ciobanu D."/>
            <person name="Clum A."/>
            <person name="Salamov A."/>
            <person name="Andreopoulos B."/>
            <person name="Cheng J.F."/>
            <person name="Woyke T."/>
            <person name="Pelin A."/>
            <person name="Henrissat B."/>
            <person name="Reynolds N.K."/>
            <person name="Benny G.L."/>
            <person name="Smith M.E."/>
            <person name="James T.Y."/>
            <person name="Grigoriev I.V."/>
        </authorList>
    </citation>
    <scope>NUCLEOTIDE SEQUENCE [LARGE SCALE GENOMIC DNA]</scope>
</reference>
<sequence length="335" mass="36719">MDQIAALYQNQEIADSECALKDAKAPTLIRHHPFPALPDKYITETSPHVIRGALKERFKNKKFTLLPRVPLHLVHTALSGSQHRSGLLEQAQRLGNSTHVRCYRREKFATFAALQAVILANGQDDTFLVIHHNEGPAGVAAAPEANFAKSFGCGDGGPSIGRAKKRFGKSTKPYEKANKDRKEKSKKGRSVLKIPFRAGHTDTKPTNYENICLLSLVIGLALEKPQNTSTPSTMPQGNQLATAPSLCRSTVHDPKPCWRLVLRPHAHFTSSNLTNSITDIMSFLGPFQLATGTGAVGTPLRNGTTITAQNTVFPPQSPISLFVFEDMRGSRFHVQ</sequence>
<protein>
    <submittedName>
        <fullName evidence="2">Uncharacterized protein</fullName>
    </submittedName>
</protein>
<evidence type="ECO:0000313" key="2">
    <source>
        <dbReference type="EMBL" id="RKO93532.1"/>
    </source>
</evidence>
<name>A0A4P9WM55_9FUNG</name>
<feature type="compositionally biased region" description="Basic and acidic residues" evidence="1">
    <location>
        <begin position="172"/>
        <end position="183"/>
    </location>
</feature>
<keyword evidence="3" id="KW-1185">Reference proteome</keyword>
<gene>
    <name evidence="2" type="ORF">BDK51DRAFT_47250</name>
</gene>
<dbReference type="EMBL" id="KZ994203">
    <property type="protein sequence ID" value="RKO93532.1"/>
    <property type="molecule type" value="Genomic_DNA"/>
</dbReference>